<name>A0A7W9U2C5_9BURK</name>
<evidence type="ECO:0000313" key="6">
    <source>
        <dbReference type="EMBL" id="MBB6105727.1"/>
    </source>
</evidence>
<organism evidence="6 7">
    <name type="scientific">Paraburkholderia bannensis</name>
    <dbReference type="NCBI Taxonomy" id="765414"/>
    <lineage>
        <taxon>Bacteria</taxon>
        <taxon>Pseudomonadati</taxon>
        <taxon>Pseudomonadota</taxon>
        <taxon>Betaproteobacteria</taxon>
        <taxon>Burkholderiales</taxon>
        <taxon>Burkholderiaceae</taxon>
        <taxon>Paraburkholderia</taxon>
    </lineage>
</organism>
<feature type="transmembrane region" description="Helical" evidence="4">
    <location>
        <begin position="370"/>
        <end position="387"/>
    </location>
</feature>
<protein>
    <submittedName>
        <fullName evidence="6">CP family cyanate transporter-like MFS transporter</fullName>
    </submittedName>
</protein>
<feature type="transmembrane region" description="Helical" evidence="4">
    <location>
        <begin position="45"/>
        <end position="66"/>
    </location>
</feature>
<sequence length="402" mass="41457">MNQSEIVKKPVIVAGAIVALALNLRPTMAAVGPVLDGIMAGTGLNHAGAGMLTSLPVGVMGAGSLLSGPLQRRGSQRAYVGFGIALIAAACAARAFERGATAMLITALLAGAGIALIQALMPAFIKRVYGARASAMMGLYTTAIMGGAAAAAALAAPLAQVWGWSGALAVWALPALFAYLLWLAATHRFSPSRAPGISATHTSPLRYAPWRQWRAWELMLFFGVGTGAYTLVLAWLPPFYTQLGWSRADAGYLLAGVTVAEVVAGLAVSALIARMPDRRKPLLAALALLIGGLACLLSAPLALAAVACVLLGLGIGALFPLSLIVALDHSDNPTRAGELVAFVQGGGYLIASLTPLLAGALRDRFADLTNAWAIMLAGAFLLCLLCTRFSPRSYARFSTGHA</sequence>
<dbReference type="InterPro" id="IPR020846">
    <property type="entry name" value="MFS_dom"/>
</dbReference>
<dbReference type="EMBL" id="JACHBW010000019">
    <property type="protein sequence ID" value="MBB6105727.1"/>
    <property type="molecule type" value="Genomic_DNA"/>
</dbReference>
<evidence type="ECO:0000256" key="4">
    <source>
        <dbReference type="SAM" id="Phobius"/>
    </source>
</evidence>
<keyword evidence="1 4" id="KW-0812">Transmembrane</keyword>
<dbReference type="Gene3D" id="1.20.1250.20">
    <property type="entry name" value="MFS general substrate transporter like domains"/>
    <property type="match status" value="1"/>
</dbReference>
<feature type="transmembrane region" description="Helical" evidence="4">
    <location>
        <begin position="78"/>
        <end position="96"/>
    </location>
</feature>
<accession>A0A7W9U2C5</accession>
<evidence type="ECO:0000256" key="1">
    <source>
        <dbReference type="ARBA" id="ARBA00022692"/>
    </source>
</evidence>
<dbReference type="SUPFAM" id="SSF103473">
    <property type="entry name" value="MFS general substrate transporter"/>
    <property type="match status" value="1"/>
</dbReference>
<feature type="transmembrane region" description="Helical" evidence="4">
    <location>
        <begin position="252"/>
        <end position="273"/>
    </location>
</feature>
<dbReference type="AlphaFoldDB" id="A0A7W9U2C5"/>
<feature type="transmembrane region" description="Helical" evidence="4">
    <location>
        <begin position="102"/>
        <end position="125"/>
    </location>
</feature>
<dbReference type="InterPro" id="IPR036259">
    <property type="entry name" value="MFS_trans_sf"/>
</dbReference>
<dbReference type="Proteomes" id="UP000571554">
    <property type="component" value="Unassembled WGS sequence"/>
</dbReference>
<feature type="domain" description="Major facilitator superfamily (MFS) profile" evidence="5">
    <location>
        <begin position="11"/>
        <end position="394"/>
    </location>
</feature>
<comment type="caution">
    <text evidence="6">The sequence shown here is derived from an EMBL/GenBank/DDBJ whole genome shotgun (WGS) entry which is preliminary data.</text>
</comment>
<reference evidence="6 7" key="1">
    <citation type="submission" date="2020-08" db="EMBL/GenBank/DDBJ databases">
        <title>Above-ground endophytic microbial communities from plants in different locations in the United States.</title>
        <authorList>
            <person name="Frank C."/>
        </authorList>
    </citation>
    <scope>NUCLEOTIDE SEQUENCE [LARGE SCALE GENOMIC DNA]</scope>
    <source>
        <strain evidence="6 7">WP4_2_2</strain>
    </source>
</reference>
<dbReference type="PROSITE" id="PS50850">
    <property type="entry name" value="MFS"/>
    <property type="match status" value="1"/>
</dbReference>
<dbReference type="InterPro" id="IPR052524">
    <property type="entry name" value="MFS_Cyanate_Porter"/>
</dbReference>
<evidence type="ECO:0000256" key="2">
    <source>
        <dbReference type="ARBA" id="ARBA00022989"/>
    </source>
</evidence>
<dbReference type="RefSeq" id="WP_183729940.1">
    <property type="nucleotide sequence ID" value="NZ_JACHBW010000019.1"/>
</dbReference>
<dbReference type="PANTHER" id="PTHR23523:SF1">
    <property type="entry name" value="CYANATE TRANSPORT PROTEIN CYNX"/>
    <property type="match status" value="1"/>
</dbReference>
<dbReference type="Pfam" id="PF07690">
    <property type="entry name" value="MFS_1"/>
    <property type="match status" value="1"/>
</dbReference>
<evidence type="ECO:0000313" key="7">
    <source>
        <dbReference type="Proteomes" id="UP000571554"/>
    </source>
</evidence>
<keyword evidence="7" id="KW-1185">Reference proteome</keyword>
<feature type="transmembrane region" description="Helical" evidence="4">
    <location>
        <begin position="137"/>
        <end position="156"/>
    </location>
</feature>
<feature type="transmembrane region" description="Helical" evidence="4">
    <location>
        <begin position="218"/>
        <end position="240"/>
    </location>
</feature>
<evidence type="ECO:0000256" key="3">
    <source>
        <dbReference type="ARBA" id="ARBA00023136"/>
    </source>
</evidence>
<dbReference type="InterPro" id="IPR011701">
    <property type="entry name" value="MFS"/>
</dbReference>
<evidence type="ECO:0000259" key="5">
    <source>
        <dbReference type="PROSITE" id="PS50850"/>
    </source>
</evidence>
<feature type="transmembrane region" description="Helical" evidence="4">
    <location>
        <begin position="282"/>
        <end position="303"/>
    </location>
</feature>
<keyword evidence="3 4" id="KW-0472">Membrane</keyword>
<proteinExistence type="predicted"/>
<feature type="transmembrane region" description="Helical" evidence="4">
    <location>
        <begin position="309"/>
        <end position="327"/>
    </location>
</feature>
<dbReference type="GO" id="GO:0022857">
    <property type="term" value="F:transmembrane transporter activity"/>
    <property type="evidence" value="ECO:0007669"/>
    <property type="project" value="InterPro"/>
</dbReference>
<gene>
    <name evidence="6" type="ORF">F4827_005597</name>
</gene>
<feature type="transmembrane region" description="Helical" evidence="4">
    <location>
        <begin position="339"/>
        <end position="358"/>
    </location>
</feature>
<dbReference type="PANTHER" id="PTHR23523">
    <property type="match status" value="1"/>
</dbReference>
<feature type="transmembrane region" description="Helical" evidence="4">
    <location>
        <begin position="162"/>
        <end position="183"/>
    </location>
</feature>
<keyword evidence="2 4" id="KW-1133">Transmembrane helix</keyword>